<reference evidence="5" key="1">
    <citation type="submission" date="2006-06" db="EMBL/GenBank/DDBJ databases">
        <title>Identification of lymphocyte-like cells in Chinese amphioxus.</title>
        <authorList>
            <person name="Huang G."/>
            <person name="Xie X."/>
            <person name="Mou C."/>
            <person name="Chen J."/>
            <person name="Fan L."/>
            <person name="Han Y."/>
            <person name="Xu A."/>
        </authorList>
    </citation>
    <scope>NUCLEOTIDE SEQUENCE</scope>
</reference>
<dbReference type="CDD" id="cd10573">
    <property type="entry name" value="PH_DAPP1"/>
    <property type="match status" value="1"/>
</dbReference>
<dbReference type="PANTHER" id="PTHR14336">
    <property type="entry name" value="TANDEM PH DOMAIN CONTAINING PROTEIN"/>
    <property type="match status" value="1"/>
</dbReference>
<dbReference type="Gene3D" id="3.30.505.10">
    <property type="entry name" value="SH2 domain"/>
    <property type="match status" value="1"/>
</dbReference>
<dbReference type="PRINTS" id="PR00401">
    <property type="entry name" value="SH2DOMAIN"/>
</dbReference>
<dbReference type="EMBL" id="DQ829777">
    <property type="protein sequence ID" value="ABH05921.1"/>
    <property type="molecule type" value="mRNA"/>
</dbReference>
<dbReference type="InterPro" id="IPR011993">
    <property type="entry name" value="PH-like_dom_sf"/>
</dbReference>
<sequence length="250" mass="28329">MAGLRNLEVEQLDWYHGDLSRHMAEALLMANAEDGSYLLRSSATRVGEYSLSVKCKDSVKHFQIGWDGKQYQFGMGVFQSLQEFVEHFANQPLIGGESGILTALRHPYSRNVLEPDVYDTVTVHASLGQQDSLLLAPAVASSSSSTKTMPIASKEGYLTKQGFNFKSWKTRWFVLKGNEMKYFRARLDTDALRVLDLNTCTGVAPDFTQNKSNCFSLTFPGRTFYMYANTQEEANEWIKLLKWKLEHKGQ</sequence>
<organism evidence="5">
    <name type="scientific">Branchiostoma belcheri tsingtauense</name>
    <dbReference type="NCBI Taxonomy" id="155462"/>
    <lineage>
        <taxon>Eukaryota</taxon>
        <taxon>Metazoa</taxon>
        <taxon>Chordata</taxon>
        <taxon>Cephalochordata</taxon>
        <taxon>Leptocardii</taxon>
        <taxon>Amphioxiformes</taxon>
        <taxon>Branchiostomatidae</taxon>
        <taxon>Branchiostoma</taxon>
    </lineage>
</organism>
<dbReference type="AlphaFoldDB" id="Q0PIN0"/>
<dbReference type="PROSITE" id="PS50001">
    <property type="entry name" value="SH2"/>
    <property type="match status" value="1"/>
</dbReference>
<keyword evidence="1 2" id="KW-0727">SH2 domain</keyword>
<dbReference type="InterPro" id="IPR051707">
    <property type="entry name" value="PI-Interact_SigTrans_Reg"/>
</dbReference>
<dbReference type="SMART" id="SM00233">
    <property type="entry name" value="PH"/>
    <property type="match status" value="1"/>
</dbReference>
<evidence type="ECO:0000313" key="5">
    <source>
        <dbReference type="EMBL" id="ABH05921.1"/>
    </source>
</evidence>
<dbReference type="PANTHER" id="PTHR14336:SF15">
    <property type="entry name" value="DUAL ADAPTER FOR PHOSPHOTYROSINE AND 3-PHOSPHOTYROSINE AND 3-PHOSPHOINOSITIDE"/>
    <property type="match status" value="1"/>
</dbReference>
<dbReference type="SUPFAM" id="SSF50729">
    <property type="entry name" value="PH domain-like"/>
    <property type="match status" value="1"/>
</dbReference>
<dbReference type="InterPro" id="IPR036860">
    <property type="entry name" value="SH2_dom_sf"/>
</dbReference>
<feature type="domain" description="PH" evidence="4">
    <location>
        <begin position="151"/>
        <end position="246"/>
    </location>
</feature>
<dbReference type="InterPro" id="IPR001849">
    <property type="entry name" value="PH_domain"/>
</dbReference>
<dbReference type="FunFam" id="2.30.29.30:FF:000229">
    <property type="entry name" value="Dual adapter for phosphotyrosine and 3-phosphotyrosine and 3-phosphoinositide"/>
    <property type="match status" value="1"/>
</dbReference>
<proteinExistence type="evidence at transcript level"/>
<evidence type="ECO:0000256" key="2">
    <source>
        <dbReference type="PROSITE-ProRule" id="PRU00191"/>
    </source>
</evidence>
<dbReference type="Pfam" id="PF00169">
    <property type="entry name" value="PH"/>
    <property type="match status" value="1"/>
</dbReference>
<evidence type="ECO:0000256" key="1">
    <source>
        <dbReference type="ARBA" id="ARBA00022999"/>
    </source>
</evidence>
<dbReference type="SUPFAM" id="SSF55550">
    <property type="entry name" value="SH2 domain"/>
    <property type="match status" value="1"/>
</dbReference>
<accession>Q0PIN0</accession>
<dbReference type="Gene3D" id="2.30.29.30">
    <property type="entry name" value="Pleckstrin-homology domain (PH domain)/Phosphotyrosine-binding domain (PTB)"/>
    <property type="match status" value="1"/>
</dbReference>
<evidence type="ECO:0000259" key="4">
    <source>
        <dbReference type="PROSITE" id="PS50003"/>
    </source>
</evidence>
<evidence type="ECO:0000259" key="3">
    <source>
        <dbReference type="PROSITE" id="PS50001"/>
    </source>
</evidence>
<feature type="domain" description="SH2" evidence="3">
    <location>
        <begin position="14"/>
        <end position="108"/>
    </location>
</feature>
<protein>
    <submittedName>
        <fullName evidence="5">Bam32</fullName>
    </submittedName>
</protein>
<dbReference type="PROSITE" id="PS50003">
    <property type="entry name" value="PH_DOMAIN"/>
    <property type="match status" value="1"/>
</dbReference>
<dbReference type="SMART" id="SM00252">
    <property type="entry name" value="SH2"/>
    <property type="match status" value="1"/>
</dbReference>
<dbReference type="Pfam" id="PF00017">
    <property type="entry name" value="SH2"/>
    <property type="match status" value="1"/>
</dbReference>
<dbReference type="InterPro" id="IPR000980">
    <property type="entry name" value="SH2"/>
</dbReference>
<name>Q0PIN0_BRABE</name>